<organism evidence="2 3">
    <name type="scientific">Aphis craccivora</name>
    <name type="common">Cowpea aphid</name>
    <dbReference type="NCBI Taxonomy" id="307492"/>
    <lineage>
        <taxon>Eukaryota</taxon>
        <taxon>Metazoa</taxon>
        <taxon>Ecdysozoa</taxon>
        <taxon>Arthropoda</taxon>
        <taxon>Hexapoda</taxon>
        <taxon>Insecta</taxon>
        <taxon>Pterygota</taxon>
        <taxon>Neoptera</taxon>
        <taxon>Paraneoptera</taxon>
        <taxon>Hemiptera</taxon>
        <taxon>Sternorrhyncha</taxon>
        <taxon>Aphidomorpha</taxon>
        <taxon>Aphidoidea</taxon>
        <taxon>Aphididae</taxon>
        <taxon>Aphidini</taxon>
        <taxon>Aphis</taxon>
        <taxon>Aphis</taxon>
    </lineage>
</organism>
<feature type="compositionally biased region" description="Polar residues" evidence="1">
    <location>
        <begin position="231"/>
        <end position="243"/>
    </location>
</feature>
<sequence>MSYWLAVRFKDDNVLYMCPNTNITAKIGSYIKIKWMDGYKYKAKLLKKGNQEDVKHFLSEMGEKFEIHETVLNITDQNKDHNDKISKSITNIQLDEIINTDCKNALYETTINTHGGQQNEIENLLPVANLSNEGCNNSLFETITNINDCQQNEKSNEIANLVAMENLSDEASFKLNKFFGTNQSNTTTEQILLPGDDDAFEKSLSDGFSSYEEHDSGSEYLPNGENKSDKSVASQQIPSSSHAMDLSFSTSLLDEMNSSKSEKSVDIELVPRTSHIMTSSFTTTVLDDINSFTSDKQVAPELIPSSSEINVSMNNVPMKTVSKNFSLVAEVEKCKKSNLTNKRIWDKLDHCLFCETDVTNFTRHLIRKHKAEIEVSKYEALPKGSKQRLALANSLRKRGNFLNNVAGNKIKPVRRPYEFNTSSVIAGDYLPCKYCYGMYKKKYLSRHITVCSKYVKTDKEKTCKAQSSGQNMLVAFIGNNKQLEETVFPRMASDEISFVAKSDQLITSFGTRYLKSHKEKHLIAVVSQKLRTLARFLIAMRSENGSISTLKDCLFPHHFDLVIKCSKKVARYDEKNDSFGSPSVILKLGQMLKQCCDLAEFLSLKQSDSLSPDTSQKERESINNFKYMIEKQWSFELSTNACKEIYQNKWNKPAILPLTSDIKLFRDYIISVEKEAYHSLKLNPDNMSAFKELQESIMVQIVLLNRRRAGEVQRILLDTYINAPSEVSQEEISHALSPVELELTKSFKRIVIRGKRGRGVPILFTVHQQKRLSFLLKLRESASFINNENPFLFPLTQCSTNCMRASDVIRKFGQKSGAEHPENITSTRLRKHVATVSQLLNLSDGDIEQLATFMGHTKDIHKHFYRLTDNAFQVAKVSKLLLLMEKGEGQKYRGKTLDEINISANDLVSDEEENEADDDLQEKDFSPDLDLINKLNTEEPRSVVKKQMLNKNIKIIPWTDNEKQIMTKHFKNNIFLNKAPKKHECENFAKQNKINKPWKKIKDFVHNAANSYKNKNMK</sequence>
<dbReference type="OrthoDB" id="6626183at2759"/>
<evidence type="ECO:0000313" key="3">
    <source>
        <dbReference type="Proteomes" id="UP000478052"/>
    </source>
</evidence>
<evidence type="ECO:0000256" key="1">
    <source>
        <dbReference type="SAM" id="MobiDB-lite"/>
    </source>
</evidence>
<feature type="region of interest" description="Disordered" evidence="1">
    <location>
        <begin position="203"/>
        <end position="243"/>
    </location>
</feature>
<evidence type="ECO:0000313" key="2">
    <source>
        <dbReference type="EMBL" id="KAF0751105.1"/>
    </source>
</evidence>
<dbReference type="PANTHER" id="PTHR33480">
    <property type="entry name" value="SET DOMAIN-CONTAINING PROTEIN-RELATED"/>
    <property type="match status" value="1"/>
</dbReference>
<reference evidence="2 3" key="1">
    <citation type="submission" date="2019-08" db="EMBL/GenBank/DDBJ databases">
        <title>Whole genome of Aphis craccivora.</title>
        <authorList>
            <person name="Voronova N.V."/>
            <person name="Shulinski R.S."/>
            <person name="Bandarenka Y.V."/>
            <person name="Zhorov D.G."/>
            <person name="Warner D."/>
        </authorList>
    </citation>
    <scope>NUCLEOTIDE SEQUENCE [LARGE SCALE GENOMIC DNA]</scope>
    <source>
        <strain evidence="2">180601</strain>
        <tissue evidence="2">Whole Body</tissue>
    </source>
</reference>
<dbReference type="EMBL" id="VUJU01005473">
    <property type="protein sequence ID" value="KAF0751105.1"/>
    <property type="molecule type" value="Genomic_DNA"/>
</dbReference>
<name>A0A6G0Y8S8_APHCR</name>
<dbReference type="PANTHER" id="PTHR33480:SF1">
    <property type="entry name" value="TYR RECOMBINASE DOMAIN-CONTAINING PROTEIN"/>
    <property type="match status" value="1"/>
</dbReference>
<keyword evidence="3" id="KW-1185">Reference proteome</keyword>
<dbReference type="Proteomes" id="UP000478052">
    <property type="component" value="Unassembled WGS sequence"/>
</dbReference>
<accession>A0A6G0Y8S8</accession>
<comment type="caution">
    <text evidence="2">The sequence shown here is derived from an EMBL/GenBank/DDBJ whole genome shotgun (WGS) entry which is preliminary data.</text>
</comment>
<dbReference type="AlphaFoldDB" id="A0A6G0Y8S8"/>
<proteinExistence type="predicted"/>
<gene>
    <name evidence="2" type="ORF">FWK35_00029806</name>
</gene>
<protein>
    <submittedName>
        <fullName evidence="2">Uncharacterized protein</fullName>
    </submittedName>
</protein>